<dbReference type="OrthoDB" id="4871073at2"/>
<dbReference type="RefSeq" id="WP_143783739.1">
    <property type="nucleotide sequence ID" value="NZ_CP041616.1"/>
</dbReference>
<dbReference type="PROSITE" id="PS51257">
    <property type="entry name" value="PROKAR_LIPOPROTEIN"/>
    <property type="match status" value="1"/>
</dbReference>
<protein>
    <recommendedName>
        <fullName evidence="4">DUF732 domain-containing protein</fullName>
    </recommendedName>
</protein>
<dbReference type="Proteomes" id="UP000315395">
    <property type="component" value="Chromosome"/>
</dbReference>
<dbReference type="AlphaFoldDB" id="A0A516GC31"/>
<keyword evidence="1" id="KW-0732">Signal</keyword>
<name>A0A516GC31_9MICO</name>
<dbReference type="KEGG" id="orz:FNH13_12610"/>
<evidence type="ECO:0000313" key="2">
    <source>
        <dbReference type="EMBL" id="QDO89062.1"/>
    </source>
</evidence>
<organism evidence="2 3">
    <name type="scientific">Ornithinimicrobium ciconiae</name>
    <dbReference type="NCBI Taxonomy" id="2594265"/>
    <lineage>
        <taxon>Bacteria</taxon>
        <taxon>Bacillati</taxon>
        <taxon>Actinomycetota</taxon>
        <taxon>Actinomycetes</taxon>
        <taxon>Micrococcales</taxon>
        <taxon>Ornithinimicrobiaceae</taxon>
        <taxon>Ornithinimicrobium</taxon>
    </lineage>
</organism>
<sequence>MAHRHGLGALAASGLVLALAGCGAPADPVESRAQARVAQAEELHSFYSRLSDCMNDKGLAVTVNAQGDGIHIDTTNSSAGAADLELIYDTCAEFVGGAPPRPEPPSTEEIRALYGLYAETYECLVAHGHPAVEPPSQDVYVSTYEASLAGVGSAPWMAYDLQNDDALEATRQDCPEPTLADIGA</sequence>
<feature type="chain" id="PRO_5021736427" description="DUF732 domain-containing protein" evidence="1">
    <location>
        <begin position="27"/>
        <end position="184"/>
    </location>
</feature>
<feature type="signal peptide" evidence="1">
    <location>
        <begin position="1"/>
        <end position="26"/>
    </location>
</feature>
<dbReference type="EMBL" id="CP041616">
    <property type="protein sequence ID" value="QDO89062.1"/>
    <property type="molecule type" value="Genomic_DNA"/>
</dbReference>
<gene>
    <name evidence="2" type="ORF">FNH13_12610</name>
</gene>
<reference evidence="2 3" key="1">
    <citation type="submission" date="2019-07" db="EMBL/GenBank/DDBJ databases">
        <title>complete genome sequencing of Ornithinimicrobium sp. H23M54.</title>
        <authorList>
            <person name="Bae J.-W."/>
            <person name="Lee S.-Y."/>
        </authorList>
    </citation>
    <scope>NUCLEOTIDE SEQUENCE [LARGE SCALE GENOMIC DNA]</scope>
    <source>
        <strain evidence="2 3">H23M54</strain>
    </source>
</reference>
<keyword evidence="3" id="KW-1185">Reference proteome</keyword>
<evidence type="ECO:0000256" key="1">
    <source>
        <dbReference type="SAM" id="SignalP"/>
    </source>
</evidence>
<evidence type="ECO:0008006" key="4">
    <source>
        <dbReference type="Google" id="ProtNLM"/>
    </source>
</evidence>
<accession>A0A516GC31</accession>
<proteinExistence type="predicted"/>
<evidence type="ECO:0000313" key="3">
    <source>
        <dbReference type="Proteomes" id="UP000315395"/>
    </source>
</evidence>